<dbReference type="InterPro" id="IPR027463">
    <property type="entry name" value="AcrB_DN_DC_subdom"/>
</dbReference>
<gene>
    <name evidence="1" type="primary">GLR3988</name>
    <name evidence="1" type="ordered locus">PBPRB1087</name>
</gene>
<dbReference type="EMBL" id="CR378678">
    <property type="protein sequence ID" value="CAG22959.1"/>
    <property type="molecule type" value="Genomic_DNA"/>
</dbReference>
<dbReference type="InterPro" id="IPR001036">
    <property type="entry name" value="Acrflvin-R"/>
</dbReference>
<dbReference type="PANTHER" id="PTHR32063">
    <property type="match status" value="1"/>
</dbReference>
<keyword evidence="2" id="KW-1185">Reference proteome</keyword>
<evidence type="ECO:0000313" key="1">
    <source>
        <dbReference type="EMBL" id="CAG22959.1"/>
    </source>
</evidence>
<dbReference type="Proteomes" id="UP000000593">
    <property type="component" value="Chromosome 2"/>
</dbReference>
<dbReference type="Gene3D" id="1.20.1640.10">
    <property type="entry name" value="Multidrug efflux transporter AcrB transmembrane domain"/>
    <property type="match status" value="1"/>
</dbReference>
<dbReference type="SUPFAM" id="SSF82693">
    <property type="entry name" value="Multidrug efflux transporter AcrB pore domain, PN1, PN2, PC1 and PC2 subdomains"/>
    <property type="match status" value="1"/>
</dbReference>
<dbReference type="STRING" id="298386.PBPRB1087"/>
<dbReference type="AlphaFoldDB" id="Q6LIC1"/>
<dbReference type="GO" id="GO:0005886">
    <property type="term" value="C:plasma membrane"/>
    <property type="evidence" value="ECO:0007669"/>
    <property type="project" value="TreeGrafter"/>
</dbReference>
<protein>
    <recommendedName>
        <fullName evidence="3">Acriflavin resistance protein</fullName>
    </recommendedName>
</protein>
<dbReference type="GO" id="GO:0042910">
    <property type="term" value="F:xenobiotic transmembrane transporter activity"/>
    <property type="evidence" value="ECO:0007669"/>
    <property type="project" value="TreeGrafter"/>
</dbReference>
<dbReference type="PANTHER" id="PTHR32063:SF33">
    <property type="entry name" value="RND SUPERFAMILY EFFLUX PUMP PERMEASE COMPONENT"/>
    <property type="match status" value="1"/>
</dbReference>
<organism evidence="1 2">
    <name type="scientific">Photobacterium profundum (strain SS9)</name>
    <dbReference type="NCBI Taxonomy" id="298386"/>
    <lineage>
        <taxon>Bacteria</taxon>
        <taxon>Pseudomonadati</taxon>
        <taxon>Pseudomonadota</taxon>
        <taxon>Gammaproteobacteria</taxon>
        <taxon>Vibrionales</taxon>
        <taxon>Vibrionaceae</taxon>
        <taxon>Photobacterium</taxon>
    </lineage>
</organism>
<proteinExistence type="predicted"/>
<name>Q6LIC1_PHOPR</name>
<dbReference type="eggNOG" id="COG0841">
    <property type="taxonomic scope" value="Bacteria"/>
</dbReference>
<sequence>MLLVGAASLSTLKLQELPDIAFEEVEMTTQYPGATAQDVEVNITNLIEKEIKSVEGIRKFTSQSSDGLSAISIEMDESADTAKVLRDIQQAVDRVNGLPKDVTNPPLVVQRGTASFEVLTFGVSHQGDYSELQSYARQLEKSLKGVSGVGTVSMTGFNEREFWIEIDPIKVSRYKLTFDEVIYAVNNRNLSLSVDAGGPPLPVSLLKCE</sequence>
<evidence type="ECO:0000313" key="2">
    <source>
        <dbReference type="Proteomes" id="UP000000593"/>
    </source>
</evidence>
<reference evidence="2" key="1">
    <citation type="journal article" date="2005" name="Science">
        <title>Life at depth: Photobacterium profundum genome sequence and expression analysis.</title>
        <authorList>
            <person name="Vezzi A."/>
            <person name="Campanaro S."/>
            <person name="D'Angelo M."/>
            <person name="Simonato F."/>
            <person name="Vitulo N."/>
            <person name="Lauro F.M."/>
            <person name="Cestaro A."/>
            <person name="Malacrida G."/>
            <person name="Simionati B."/>
            <person name="Cannata N."/>
            <person name="Romualdi C."/>
            <person name="Bartlett D.H."/>
            <person name="Valle G."/>
        </authorList>
    </citation>
    <scope>NUCLEOTIDE SEQUENCE [LARGE SCALE GENOMIC DNA]</scope>
    <source>
        <strain evidence="2">ATCC BAA-1253 / SS9</strain>
    </source>
</reference>
<dbReference type="Gene3D" id="3.30.2090.10">
    <property type="entry name" value="Multidrug efflux transporter AcrB TolC docking domain, DN and DC subdomains"/>
    <property type="match status" value="1"/>
</dbReference>
<dbReference type="HOGENOM" id="CLU_1314457_0_0_6"/>
<evidence type="ECO:0008006" key="3">
    <source>
        <dbReference type="Google" id="ProtNLM"/>
    </source>
</evidence>
<accession>Q6LIC1</accession>
<dbReference type="KEGG" id="ppr:PBPRB1087"/>
<dbReference type="Gene3D" id="3.30.70.1320">
    <property type="entry name" value="Multidrug efflux transporter AcrB pore domain like"/>
    <property type="match status" value="1"/>
</dbReference>
<dbReference type="Pfam" id="PF00873">
    <property type="entry name" value="ACR_tran"/>
    <property type="match status" value="1"/>
</dbReference>
<dbReference type="Gene3D" id="3.30.70.1430">
    <property type="entry name" value="Multidrug efflux transporter AcrB pore domain"/>
    <property type="match status" value="1"/>
</dbReference>